<dbReference type="RefSeq" id="WP_232321038.1">
    <property type="nucleotide sequence ID" value="NZ_UEGW01000001.1"/>
</dbReference>
<protein>
    <submittedName>
        <fullName evidence="4">PPE family protein PPE18 [Mycobacterium tuberculosis H37Rv]</fullName>
    </submittedName>
</protein>
<dbReference type="STRING" id="29313.BHQ16_12995"/>
<dbReference type="PANTHER" id="PTHR46766:SF1">
    <property type="entry name" value="GLUTAMINE-RICH PROTEIN 2"/>
    <property type="match status" value="1"/>
</dbReference>
<name>A0A375Z3A7_MYCSH</name>
<reference evidence="4 5" key="1">
    <citation type="submission" date="2018-05" db="EMBL/GenBank/DDBJ databases">
        <authorList>
            <consortium name="IHU Genomes"/>
        </authorList>
    </citation>
    <scope>NUCLEOTIDE SEQUENCE [LARGE SCALE GENOMIC DNA]</scope>
    <source>
        <strain evidence="4 5">P7336</strain>
    </source>
</reference>
<dbReference type="InterPro" id="IPR038332">
    <property type="entry name" value="PPE_sf"/>
</dbReference>
<dbReference type="FunFam" id="1.20.1260.20:FF:000001">
    <property type="entry name" value="PPE family protein PPE41"/>
    <property type="match status" value="1"/>
</dbReference>
<dbReference type="EMBL" id="UEGW01000001">
    <property type="protein sequence ID" value="SRX95465.1"/>
    <property type="molecule type" value="Genomic_DNA"/>
</dbReference>
<feature type="domain" description="PPE" evidence="2">
    <location>
        <begin position="1"/>
        <end position="161"/>
    </location>
</feature>
<comment type="similarity">
    <text evidence="1">Belongs to the mycobacterial PPE family.</text>
</comment>
<dbReference type="Pfam" id="PF12484">
    <property type="entry name" value="PPE-SVP"/>
    <property type="match status" value="1"/>
</dbReference>
<feature type="domain" description="PPE family C-terminal" evidence="3">
    <location>
        <begin position="311"/>
        <end position="373"/>
    </location>
</feature>
<dbReference type="Gene3D" id="1.20.1260.20">
    <property type="entry name" value="PPE superfamily"/>
    <property type="match status" value="1"/>
</dbReference>
<dbReference type="GO" id="GO:0052572">
    <property type="term" value="P:response to host immune response"/>
    <property type="evidence" value="ECO:0007669"/>
    <property type="project" value="TreeGrafter"/>
</dbReference>
<evidence type="ECO:0000313" key="4">
    <source>
        <dbReference type="EMBL" id="SRX95465.1"/>
    </source>
</evidence>
<proteinExistence type="inferred from homology"/>
<dbReference type="Proteomes" id="UP000252015">
    <property type="component" value="Unassembled WGS sequence"/>
</dbReference>
<gene>
    <name evidence="4" type="ORF">MSP7336_03734</name>
</gene>
<dbReference type="InterPro" id="IPR000030">
    <property type="entry name" value="PPE_dom"/>
</dbReference>
<evidence type="ECO:0000256" key="1">
    <source>
        <dbReference type="ARBA" id="ARBA00010652"/>
    </source>
</evidence>
<dbReference type="AlphaFoldDB" id="A0A375Z3A7"/>
<dbReference type="SUPFAM" id="SSF140459">
    <property type="entry name" value="PE/PPE dimer-like"/>
    <property type="match status" value="1"/>
</dbReference>
<evidence type="ECO:0000259" key="2">
    <source>
        <dbReference type="Pfam" id="PF00823"/>
    </source>
</evidence>
<sequence length="399" mass="39428">MMFPPEINSGLIYTGPGSSSLLTAATAWSSLAAELSTAAAGYQSVITNLTTGPWVGPSSAAMAASAAPFVAWINATAAQAEQAAAQAAAGAAAFEAARAASVPPPVIAANRALLAALVATNILGQNTPAIAATEAQYMEMWAQDGAAMDTYAVASQQATSALPQHTPAPEVANGSPAQAVANAQSLASNATTNATNMAPQALAAAPLDAAEGTPTWVDAVMGILGLNDASDVANLTSLANLGAVPARFALYPMSMLMQLARMGQMGSSSMGGLSSMGESLLNQVAQLVDGKMQLITGGVSNQLRSWAGQISAQLAGAHRLGGMSIPQAWSQALQGPGLTRAAPVLPATSVSAPTVSAPAASGIPGGPYGQALMGALSGRGLSAMAAKTPKVIPKTPAGG</sequence>
<dbReference type="PANTHER" id="PTHR46766">
    <property type="entry name" value="GLUTAMINE-RICH PROTEIN 2"/>
    <property type="match status" value="1"/>
</dbReference>
<evidence type="ECO:0000259" key="3">
    <source>
        <dbReference type="Pfam" id="PF12484"/>
    </source>
</evidence>
<dbReference type="InterPro" id="IPR022171">
    <property type="entry name" value="PPE_C"/>
</dbReference>
<dbReference type="SMR" id="A0A375Z3A7"/>
<organism evidence="4 5">
    <name type="scientific">Mycobacterium shimoidei</name>
    <dbReference type="NCBI Taxonomy" id="29313"/>
    <lineage>
        <taxon>Bacteria</taxon>
        <taxon>Bacillati</taxon>
        <taxon>Actinomycetota</taxon>
        <taxon>Actinomycetes</taxon>
        <taxon>Mycobacteriales</taxon>
        <taxon>Mycobacteriaceae</taxon>
        <taxon>Mycobacterium</taxon>
    </lineage>
</organism>
<keyword evidence="5" id="KW-1185">Reference proteome</keyword>
<accession>A0A375Z3A7</accession>
<dbReference type="Pfam" id="PF00823">
    <property type="entry name" value="PPE"/>
    <property type="match status" value="1"/>
</dbReference>
<evidence type="ECO:0000313" key="5">
    <source>
        <dbReference type="Proteomes" id="UP000252015"/>
    </source>
</evidence>